<name>A0AAV9WKM2_9PEZI</name>
<proteinExistence type="predicted"/>
<reference evidence="2 3" key="1">
    <citation type="submission" date="2023-08" db="EMBL/GenBank/DDBJ databases">
        <authorList>
            <person name="Palmer J.M."/>
        </authorList>
    </citation>
    <scope>NUCLEOTIDE SEQUENCE [LARGE SCALE GENOMIC DNA]</scope>
    <source>
        <strain evidence="2 3">TWF481</strain>
    </source>
</reference>
<evidence type="ECO:0000313" key="3">
    <source>
        <dbReference type="Proteomes" id="UP001370758"/>
    </source>
</evidence>
<dbReference type="AlphaFoldDB" id="A0AAV9WKM2"/>
<organism evidence="2 3">
    <name type="scientific">Arthrobotrys musiformis</name>
    <dbReference type="NCBI Taxonomy" id="47236"/>
    <lineage>
        <taxon>Eukaryota</taxon>
        <taxon>Fungi</taxon>
        <taxon>Dikarya</taxon>
        <taxon>Ascomycota</taxon>
        <taxon>Pezizomycotina</taxon>
        <taxon>Orbiliomycetes</taxon>
        <taxon>Orbiliales</taxon>
        <taxon>Orbiliaceae</taxon>
        <taxon>Arthrobotrys</taxon>
    </lineage>
</organism>
<evidence type="ECO:0000313" key="2">
    <source>
        <dbReference type="EMBL" id="KAK6509746.1"/>
    </source>
</evidence>
<evidence type="ECO:0000256" key="1">
    <source>
        <dbReference type="SAM" id="MobiDB-lite"/>
    </source>
</evidence>
<protein>
    <submittedName>
        <fullName evidence="2">Uncharacterized protein</fullName>
    </submittedName>
</protein>
<sequence>MPCAPCSYGRLYKALDCRVQSDPSNFQIYIDRLVLSWRHQERIIDEVHRCIAICDRILSGSKESMVARIRAANDRNMNIRPKRKRQLKDLSMNTPEGLRRSKRQASRKLG</sequence>
<dbReference type="Proteomes" id="UP001370758">
    <property type="component" value="Unassembled WGS sequence"/>
</dbReference>
<dbReference type="EMBL" id="JAVHJL010000002">
    <property type="protein sequence ID" value="KAK6509746.1"/>
    <property type="molecule type" value="Genomic_DNA"/>
</dbReference>
<keyword evidence="3" id="KW-1185">Reference proteome</keyword>
<comment type="caution">
    <text evidence="2">The sequence shown here is derived from an EMBL/GenBank/DDBJ whole genome shotgun (WGS) entry which is preliminary data.</text>
</comment>
<feature type="region of interest" description="Disordered" evidence="1">
    <location>
        <begin position="74"/>
        <end position="110"/>
    </location>
</feature>
<accession>A0AAV9WKM2</accession>
<feature type="compositionally biased region" description="Basic residues" evidence="1">
    <location>
        <begin position="100"/>
        <end position="110"/>
    </location>
</feature>
<gene>
    <name evidence="2" type="ORF">TWF481_004476</name>
</gene>